<evidence type="ECO:0000313" key="2">
    <source>
        <dbReference type="EMBL" id="CUS35208.1"/>
    </source>
</evidence>
<dbReference type="RefSeq" id="WP_090896623.1">
    <property type="nucleotide sequence ID" value="NZ_CZPZ01000012.1"/>
</dbReference>
<evidence type="ECO:0000313" key="3">
    <source>
        <dbReference type="Proteomes" id="UP000198736"/>
    </source>
</evidence>
<sequence>MNHTSDPITVRIEWCRRQSAQARTEPEVEGWRAEADGLRDALMNSNHTDTYQLCPPEVLRRYMMGFQDGTALLQAARVQRVHAAATGTPQPDPRRGKDIRPGDER</sequence>
<dbReference type="EMBL" id="CZPZ01000012">
    <property type="protein sequence ID" value="CUS35208.1"/>
    <property type="molecule type" value="Genomic_DNA"/>
</dbReference>
<feature type="compositionally biased region" description="Basic and acidic residues" evidence="1">
    <location>
        <begin position="92"/>
        <end position="105"/>
    </location>
</feature>
<name>A0A0S4LF32_9BACT</name>
<accession>A0A0S4LF32</accession>
<dbReference type="OrthoDB" id="9811408at2"/>
<dbReference type="AlphaFoldDB" id="A0A0S4LF32"/>
<reference evidence="3" key="1">
    <citation type="submission" date="2015-10" db="EMBL/GenBank/DDBJ databases">
        <authorList>
            <person name="Luecker S."/>
            <person name="Luecker S."/>
        </authorList>
    </citation>
    <scope>NUCLEOTIDE SEQUENCE [LARGE SCALE GENOMIC DNA]</scope>
</reference>
<gene>
    <name evidence="2" type="ORF">COMA2_20144</name>
</gene>
<proteinExistence type="predicted"/>
<evidence type="ECO:0000256" key="1">
    <source>
        <dbReference type="SAM" id="MobiDB-lite"/>
    </source>
</evidence>
<organism evidence="2 3">
    <name type="scientific">Candidatus Nitrospira nitrificans</name>
    <dbReference type="NCBI Taxonomy" id="1742973"/>
    <lineage>
        <taxon>Bacteria</taxon>
        <taxon>Pseudomonadati</taxon>
        <taxon>Nitrospirota</taxon>
        <taxon>Nitrospiria</taxon>
        <taxon>Nitrospirales</taxon>
        <taxon>Nitrospiraceae</taxon>
        <taxon>Nitrospira</taxon>
    </lineage>
</organism>
<dbReference type="Proteomes" id="UP000198736">
    <property type="component" value="Unassembled WGS sequence"/>
</dbReference>
<feature type="region of interest" description="Disordered" evidence="1">
    <location>
        <begin position="80"/>
        <end position="105"/>
    </location>
</feature>
<protein>
    <submittedName>
        <fullName evidence="2">Uncharacterized protein</fullName>
    </submittedName>
</protein>
<keyword evidence="3" id="KW-1185">Reference proteome</keyword>